<dbReference type="AlphaFoldDB" id="A0A654U0M8"/>
<sequence>MVSESVRGHHAGRGEPHARGGLPFHGGHDRQGPRLDRTAEGTGPRPAVLRVLRPGRHPRAPPRSAGVGRQVPGPLRCGLGRTARGNLRPAKGTRGDPGGLPADRAARRNPGVGRHAGGPQTRAMPADGGLRGLSGIHRPPRRPARRRPAAPRCARRHAGVLHHRRQRRLGRGHDQRHLQRDVELQRPGRHRDAAVHDRPARQVRRAGVLQPLFGGLGACDGYPLSVDQTSGLALGWHA</sequence>
<name>A0A654U0M8_MYCTX</name>
<protein>
    <submittedName>
        <fullName evidence="2">Uncharacterized protein</fullName>
    </submittedName>
</protein>
<organism evidence="2 3">
    <name type="scientific">Mycobacterium tuberculosis</name>
    <dbReference type="NCBI Taxonomy" id="1773"/>
    <lineage>
        <taxon>Bacteria</taxon>
        <taxon>Bacillati</taxon>
        <taxon>Actinomycetota</taxon>
        <taxon>Actinomycetes</taxon>
        <taxon>Mycobacteriales</taxon>
        <taxon>Mycobacteriaceae</taxon>
        <taxon>Mycobacterium</taxon>
        <taxon>Mycobacterium tuberculosis complex</taxon>
    </lineage>
</organism>
<feature type="compositionally biased region" description="Basic and acidic residues" evidence="1">
    <location>
        <begin position="26"/>
        <end position="39"/>
    </location>
</feature>
<feature type="compositionally biased region" description="Basic and acidic residues" evidence="1">
    <location>
        <begin position="171"/>
        <end position="200"/>
    </location>
</feature>
<dbReference type="EMBL" id="CGCX01000650">
    <property type="protein sequence ID" value="CFR80903.1"/>
    <property type="molecule type" value="Genomic_DNA"/>
</dbReference>
<evidence type="ECO:0000313" key="2">
    <source>
        <dbReference type="EMBL" id="CFR80903.1"/>
    </source>
</evidence>
<evidence type="ECO:0000256" key="1">
    <source>
        <dbReference type="SAM" id="MobiDB-lite"/>
    </source>
</evidence>
<evidence type="ECO:0000313" key="3">
    <source>
        <dbReference type="Proteomes" id="UP000046680"/>
    </source>
</evidence>
<accession>A0A654U0M8</accession>
<dbReference type="Proteomes" id="UP000046680">
    <property type="component" value="Unassembled WGS sequence"/>
</dbReference>
<gene>
    <name evidence="2" type="ORF">ERS007657_01886</name>
</gene>
<feature type="region of interest" description="Disordered" evidence="1">
    <location>
        <begin position="167"/>
        <end position="201"/>
    </location>
</feature>
<reference evidence="2 3" key="1">
    <citation type="submission" date="2015-03" db="EMBL/GenBank/DDBJ databases">
        <authorList>
            <consortium name="Pathogen Informatics"/>
        </authorList>
    </citation>
    <scope>NUCLEOTIDE SEQUENCE [LARGE SCALE GENOMIC DNA]</scope>
    <source>
        <strain evidence="2 3">C09601061</strain>
    </source>
</reference>
<proteinExistence type="predicted"/>
<feature type="region of interest" description="Disordered" evidence="1">
    <location>
        <begin position="1"/>
        <end position="152"/>
    </location>
</feature>
<feature type="compositionally biased region" description="Basic residues" evidence="1">
    <location>
        <begin position="138"/>
        <end position="152"/>
    </location>
</feature>